<name>A0AA96DJZ3_9BACT</name>
<dbReference type="InterPro" id="IPR009003">
    <property type="entry name" value="Peptidase_S1_PA"/>
</dbReference>
<proteinExistence type="predicted"/>
<dbReference type="EMBL" id="CP134854">
    <property type="protein sequence ID" value="WNL29279.1"/>
    <property type="molecule type" value="Genomic_DNA"/>
</dbReference>
<evidence type="ECO:0008006" key="2">
    <source>
        <dbReference type="Google" id="ProtNLM"/>
    </source>
</evidence>
<dbReference type="SUPFAM" id="SSF50494">
    <property type="entry name" value="Trypsin-like serine proteases"/>
    <property type="match status" value="1"/>
</dbReference>
<gene>
    <name evidence="1" type="ORF">RMQ68_07835</name>
</gene>
<evidence type="ECO:0000313" key="1">
    <source>
        <dbReference type="EMBL" id="WNL29279.1"/>
    </source>
</evidence>
<dbReference type="AlphaFoldDB" id="A0AA96DJZ3"/>
<reference evidence="1" key="1">
    <citation type="submission" date="2023-09" db="EMBL/GenBank/DDBJ databases">
        <title>Arcobacter tbilisiensis sp. nov. isolated from chicken meat in Tbilisi, Georgia.</title>
        <authorList>
            <person name="Matthias R."/>
            <person name="Zautner A.E."/>
        </authorList>
    </citation>
    <scope>NUCLEOTIDE SEQUENCE</scope>
    <source>
        <strain evidence="1">LEO 52</strain>
    </source>
</reference>
<sequence length="366" mass="41605">MIQPSEAVVHLSINRDDIPLAVGTGVFYKKDNKSYIITAWHNLTGRHSETLESLSNNLSIPNKVIVTFSHLISQGDFNGNSRHSIHIPLEENGKPIYFIHPQGWPKVDVVAIPIDLTKEYSTVGKLIDGKKIEFSMKLKSENNLGLKTDIVHIQDLEFRYKDIEDYTDYLYASEDIFIIGYPKGITDYTGQPIWKRATVASSPHLGWEGQKQFLVDCASKQGMSGAPAFFYNLKGSIQLGGTQLMMNSPITVFHGIYVGRIGGTSEFEAQIGRVWKRKVIDEIIDNEQVDYPHDELLLCEKDIMKVIEENWPSDKNKYAEDMLKEDSMLSKIYMNEIMKNINGRANYKDVESYILGYANNIIENQL</sequence>
<protein>
    <recommendedName>
        <fullName evidence="2">Serine protease</fullName>
    </recommendedName>
</protein>
<accession>A0AA96DJZ3</accession>
<organism evidence="1">
    <name type="scientific">Arcobacter sp. AZ-2023</name>
    <dbReference type="NCBI Taxonomy" id="3074453"/>
    <lineage>
        <taxon>Bacteria</taxon>
        <taxon>Pseudomonadati</taxon>
        <taxon>Campylobacterota</taxon>
        <taxon>Epsilonproteobacteria</taxon>
        <taxon>Campylobacterales</taxon>
        <taxon>Arcobacteraceae</taxon>
        <taxon>Arcobacter</taxon>
    </lineage>
</organism>